<sequence length="154" mass="17226">MVEVASQVGIGWQDELWIGRTVSETTTWTQILGIETINAPEKVPEDIDVTHMQSPGRTRETIPGLLAAADWSQEVQYWPEHASQVLLDTLAALNETGEKEDVMVEFVVGGIRRTYRGYVSHFTPQSSVGEKRMATLAMKIFERITPNPRTPEGD</sequence>
<protein>
    <recommendedName>
        <fullName evidence="1">Lambda phage tail tube protein N-terminal domain-containing protein</fullName>
    </recommendedName>
</protein>
<dbReference type="OrthoDB" id="4206561at2"/>
<evidence type="ECO:0000259" key="1">
    <source>
        <dbReference type="Pfam" id="PF16461"/>
    </source>
</evidence>
<proteinExistence type="predicted"/>
<dbReference type="RefSeq" id="WP_090613732.1">
    <property type="nucleotide sequence ID" value="NZ_CP067124.1"/>
</dbReference>
<dbReference type="InterPro" id="IPR032494">
    <property type="entry name" value="Phage_TTP_N"/>
</dbReference>
<keyword evidence="3" id="KW-1185">Reference proteome</keyword>
<evidence type="ECO:0000313" key="3">
    <source>
        <dbReference type="Proteomes" id="UP000199054"/>
    </source>
</evidence>
<dbReference type="STRING" id="34002.SAMN04489859_102173"/>
<dbReference type="EMBL" id="FODE01000021">
    <property type="protein sequence ID" value="SEN90704.1"/>
    <property type="molecule type" value="Genomic_DNA"/>
</dbReference>
<reference evidence="2 3" key="1">
    <citation type="submission" date="2016-10" db="EMBL/GenBank/DDBJ databases">
        <authorList>
            <person name="de Groot N.N."/>
        </authorList>
    </citation>
    <scope>NUCLEOTIDE SEQUENCE [LARGE SCALE GENOMIC DNA]</scope>
    <source>
        <strain evidence="2 3">DSM 8512</strain>
    </source>
</reference>
<gene>
    <name evidence="2" type="ORF">SAMN04489859_102173</name>
</gene>
<name>A0A1H8KCQ6_9RHOB</name>
<organism evidence="2 3">
    <name type="scientific">Paracoccus alcaliphilus</name>
    <dbReference type="NCBI Taxonomy" id="34002"/>
    <lineage>
        <taxon>Bacteria</taxon>
        <taxon>Pseudomonadati</taxon>
        <taxon>Pseudomonadota</taxon>
        <taxon>Alphaproteobacteria</taxon>
        <taxon>Rhodobacterales</taxon>
        <taxon>Paracoccaceae</taxon>
        <taxon>Paracoccus</taxon>
    </lineage>
</organism>
<feature type="domain" description="Lambda phage tail tube protein N-terminal" evidence="1">
    <location>
        <begin position="26"/>
        <end position="135"/>
    </location>
</feature>
<dbReference type="Gene3D" id="4.10.410.40">
    <property type="match status" value="1"/>
</dbReference>
<accession>A0A1H8KCQ6</accession>
<dbReference type="Proteomes" id="UP000199054">
    <property type="component" value="Unassembled WGS sequence"/>
</dbReference>
<dbReference type="Pfam" id="PF16461">
    <property type="entry name" value="Phage_TTP_12"/>
    <property type="match status" value="1"/>
</dbReference>
<dbReference type="AlphaFoldDB" id="A0A1H8KCQ6"/>
<evidence type="ECO:0000313" key="2">
    <source>
        <dbReference type="EMBL" id="SEN90704.1"/>
    </source>
</evidence>